<gene>
    <name evidence="1" type="ORF">SNE25_18785</name>
</gene>
<dbReference type="Proteomes" id="UP001324380">
    <property type="component" value="Chromosome"/>
</dbReference>
<accession>A0ABZ0TGI0</accession>
<dbReference type="RefSeq" id="WP_321560534.1">
    <property type="nucleotide sequence ID" value="NZ_CP139558.1"/>
</dbReference>
<evidence type="ECO:0000313" key="2">
    <source>
        <dbReference type="Proteomes" id="UP001324380"/>
    </source>
</evidence>
<name>A0ABZ0TGI0_9SPHI</name>
<dbReference type="EMBL" id="CP139558">
    <property type="protein sequence ID" value="WPU91368.1"/>
    <property type="molecule type" value="Genomic_DNA"/>
</dbReference>
<protein>
    <submittedName>
        <fullName evidence="1">Uncharacterized protein</fullName>
    </submittedName>
</protein>
<evidence type="ECO:0000313" key="1">
    <source>
        <dbReference type="EMBL" id="WPU91368.1"/>
    </source>
</evidence>
<organism evidence="1 2">
    <name type="scientific">Mucilaginibacter sabulilitoris</name>
    <dbReference type="NCBI Taxonomy" id="1173583"/>
    <lineage>
        <taxon>Bacteria</taxon>
        <taxon>Pseudomonadati</taxon>
        <taxon>Bacteroidota</taxon>
        <taxon>Sphingobacteriia</taxon>
        <taxon>Sphingobacteriales</taxon>
        <taxon>Sphingobacteriaceae</taxon>
        <taxon>Mucilaginibacter</taxon>
    </lineage>
</organism>
<sequence length="390" mass="42980">MIDINFGNLFSIELLHSYYKDKLCSDFSISASTDTLKVIDGHKMTVRQHGNQLMAGIYCNGNVSPLTPFASIEEGTRFTFFMKLNNSLFFNFTNLPSTAPGKIYYFTNRNNNVANSKSFLSSKIDIYKNTNTYIPGDLAATTPGVIYRAIGSSDPAHKFALTDTNHWMKVDSNQYSSEKDALQWLPSLSTYQFAAPQSSAVVSVLGYNIATATYTLPVLSNTMTFTAPASSFKLDLSILQPGKYSLTINGKQQWIYINDELNGIGAFAVIDIFNEATPASCMLLDGTGHLINPSPKYSINFLNRATIWKYIIASKKSGTINDKANVYKFANPASIITSLTPIPLSNGPLDFKLTLNNHDYTPIACADPQRLVSISKGADTYACSEIFLNF</sequence>
<reference evidence="1 2" key="1">
    <citation type="submission" date="2023-11" db="EMBL/GenBank/DDBJ databases">
        <title>Analysis of the Genomes of Mucilaginibacter gossypii cycad 4 and M. sabulilitoris SNA2: microbes with the potential for plant growth promotion.</title>
        <authorList>
            <person name="Hirsch A.M."/>
            <person name="Humm E."/>
            <person name="Rubbi M."/>
            <person name="Del Vecchio G."/>
            <person name="Ha S.M."/>
            <person name="Pellegrini M."/>
            <person name="Gunsalus R.P."/>
        </authorList>
    </citation>
    <scope>NUCLEOTIDE SEQUENCE [LARGE SCALE GENOMIC DNA]</scope>
    <source>
        <strain evidence="1 2">SNA2</strain>
    </source>
</reference>
<proteinExistence type="predicted"/>
<keyword evidence="2" id="KW-1185">Reference proteome</keyword>